<gene>
    <name evidence="1" type="ORF">JOC86_004167</name>
</gene>
<accession>A0ABS2NI94</accession>
<proteinExistence type="predicted"/>
<dbReference type="EMBL" id="JAFBDZ010000005">
    <property type="protein sequence ID" value="MBM7587593.1"/>
    <property type="molecule type" value="Genomic_DNA"/>
</dbReference>
<dbReference type="RefSeq" id="WP_205174775.1">
    <property type="nucleotide sequence ID" value="NZ_JAFBDZ010000005.1"/>
</dbReference>
<protein>
    <submittedName>
        <fullName evidence="1">Uncharacterized protein</fullName>
    </submittedName>
</protein>
<comment type="caution">
    <text evidence="1">The sequence shown here is derived from an EMBL/GenBank/DDBJ whole genome shotgun (WGS) entry which is preliminary data.</text>
</comment>
<keyword evidence="2" id="KW-1185">Reference proteome</keyword>
<evidence type="ECO:0000313" key="1">
    <source>
        <dbReference type="EMBL" id="MBM7587593.1"/>
    </source>
</evidence>
<sequence>MRKIVMKVSSIDKLRFQNYMMLIKKAESKAEADMYFRLAKEIIKKAEKNNRSLL</sequence>
<evidence type="ECO:0000313" key="2">
    <source>
        <dbReference type="Proteomes" id="UP001646157"/>
    </source>
</evidence>
<reference evidence="1 2" key="1">
    <citation type="submission" date="2021-01" db="EMBL/GenBank/DDBJ databases">
        <title>Genomic Encyclopedia of Type Strains, Phase IV (KMG-IV): sequencing the most valuable type-strain genomes for metagenomic binning, comparative biology and taxonomic classification.</title>
        <authorList>
            <person name="Goeker M."/>
        </authorList>
    </citation>
    <scope>NUCLEOTIDE SEQUENCE [LARGE SCALE GENOMIC DNA]</scope>
    <source>
        <strain evidence="1 2">DSM 24834</strain>
    </source>
</reference>
<organism evidence="1 2">
    <name type="scientific">Rossellomorea pakistanensis</name>
    <dbReference type="NCBI Taxonomy" id="992288"/>
    <lineage>
        <taxon>Bacteria</taxon>
        <taxon>Bacillati</taxon>
        <taxon>Bacillota</taxon>
        <taxon>Bacilli</taxon>
        <taxon>Bacillales</taxon>
        <taxon>Bacillaceae</taxon>
        <taxon>Rossellomorea</taxon>
    </lineage>
</organism>
<dbReference type="Proteomes" id="UP001646157">
    <property type="component" value="Unassembled WGS sequence"/>
</dbReference>
<name>A0ABS2NI94_9BACI</name>